<name>A0A0P0RR35_9BURK</name>
<sequence>MTQLPFQLRARRVGRRSMSLMDAYEKWMSTLLRRIRRFNPA</sequence>
<geneLocation type="plasmid" evidence="2"/>
<dbReference type="EMBL" id="CP012748">
    <property type="protein sequence ID" value="ALL71540.1"/>
    <property type="molecule type" value="Genomic_DNA"/>
</dbReference>
<evidence type="ECO:0000313" key="1">
    <source>
        <dbReference type="EMBL" id="ALL71540.1"/>
    </source>
</evidence>
<accession>A0A0P0RR35</accession>
<proteinExistence type="predicted"/>
<organism evidence="1 2">
    <name type="scientific">Paraburkholderia caribensis MBA4</name>
    <dbReference type="NCBI Taxonomy" id="1323664"/>
    <lineage>
        <taxon>Bacteria</taxon>
        <taxon>Pseudomonadati</taxon>
        <taxon>Pseudomonadota</taxon>
        <taxon>Betaproteobacteria</taxon>
        <taxon>Burkholderiales</taxon>
        <taxon>Burkholderiaceae</taxon>
        <taxon>Paraburkholderia</taxon>
    </lineage>
</organism>
<gene>
    <name evidence="1" type="ORF">K788_0006052</name>
</gene>
<dbReference type="AlphaFoldDB" id="A0A0P0RR35"/>
<evidence type="ECO:0000313" key="2">
    <source>
        <dbReference type="Proteomes" id="UP000019146"/>
    </source>
</evidence>
<reference evidence="1 2" key="1">
    <citation type="journal article" date="2014" name="Genome Announc.">
        <title>Draft Genome Sequence of the Haloacid-Degrading Burkholderia caribensis Strain MBA4.</title>
        <authorList>
            <person name="Pan Y."/>
            <person name="Kong K.F."/>
            <person name="Tsang J.S."/>
        </authorList>
    </citation>
    <scope>NUCLEOTIDE SEQUENCE [LARGE SCALE GENOMIC DNA]</scope>
    <source>
        <strain evidence="1 2">MBA4</strain>
        <plasmid evidence="2">Plasmid</plasmid>
    </source>
</reference>
<dbReference type="Proteomes" id="UP000019146">
    <property type="component" value="Plasmid unnamed"/>
</dbReference>
<dbReference type="KEGG" id="bcai:K788_0006052"/>
<protein>
    <submittedName>
        <fullName evidence="1">Uncharacterized protein</fullName>
    </submittedName>
</protein>
<keyword evidence="1" id="KW-0614">Plasmid</keyword>